<dbReference type="InterPro" id="IPR027417">
    <property type="entry name" value="P-loop_NTPase"/>
</dbReference>
<evidence type="ECO:0000256" key="5">
    <source>
        <dbReference type="ARBA" id="ARBA00022967"/>
    </source>
</evidence>
<dbReference type="PANTHER" id="PTHR42781">
    <property type="entry name" value="SPERMIDINE/PUTRESCINE IMPORT ATP-BINDING PROTEIN POTA"/>
    <property type="match status" value="1"/>
</dbReference>
<protein>
    <recommendedName>
        <fullName evidence="7">Spermidine/putrescine import ATP-binding protein PotA</fullName>
        <ecNumber evidence="7">7.6.2.11</ecNumber>
    </recommendedName>
</protein>
<dbReference type="PROSITE" id="PS00211">
    <property type="entry name" value="ABC_TRANSPORTER_1"/>
    <property type="match status" value="1"/>
</dbReference>
<comment type="subunit">
    <text evidence="7">The complex is composed of two ATP-binding proteins (PotA), two transmembrane proteins (PotB and PotC) and a solute-binding protein (PotD).</text>
</comment>
<reference evidence="9 10" key="1">
    <citation type="submission" date="2017-06" db="EMBL/GenBank/DDBJ databases">
        <authorList>
            <person name="Kim H.J."/>
            <person name="Triplett B.A."/>
        </authorList>
    </citation>
    <scope>NUCLEOTIDE SEQUENCE [LARGE SCALE GENOMIC DNA]</scope>
    <source>
        <strain evidence="9 10">DSM 29052</strain>
    </source>
</reference>
<dbReference type="SMART" id="SM00382">
    <property type="entry name" value="AAA"/>
    <property type="match status" value="1"/>
</dbReference>
<dbReference type="Proteomes" id="UP000198417">
    <property type="component" value="Unassembled WGS sequence"/>
</dbReference>
<dbReference type="InterPro" id="IPR017879">
    <property type="entry name" value="PotA_ATP-bd"/>
</dbReference>
<dbReference type="InterPro" id="IPR017871">
    <property type="entry name" value="ABC_transporter-like_CS"/>
</dbReference>
<dbReference type="GO" id="GO:0005524">
    <property type="term" value="F:ATP binding"/>
    <property type="evidence" value="ECO:0007669"/>
    <property type="project" value="UniProtKB-KW"/>
</dbReference>
<evidence type="ECO:0000313" key="9">
    <source>
        <dbReference type="EMBL" id="SNR73263.1"/>
    </source>
</evidence>
<dbReference type="GO" id="GO:0015594">
    <property type="term" value="F:ABC-type putrescine transporter activity"/>
    <property type="evidence" value="ECO:0007669"/>
    <property type="project" value="InterPro"/>
</dbReference>
<keyword evidence="5 7" id="KW-1278">Translocase</keyword>
<keyword evidence="2 7" id="KW-1003">Cell membrane</keyword>
<evidence type="ECO:0000259" key="8">
    <source>
        <dbReference type="PROSITE" id="PS50893"/>
    </source>
</evidence>
<dbReference type="FunFam" id="3.40.50.300:FF:000133">
    <property type="entry name" value="Spermidine/putrescine import ATP-binding protein PotA"/>
    <property type="match status" value="1"/>
</dbReference>
<dbReference type="SUPFAM" id="SSF52540">
    <property type="entry name" value="P-loop containing nucleoside triphosphate hydrolases"/>
    <property type="match status" value="1"/>
</dbReference>
<dbReference type="GO" id="GO:0043190">
    <property type="term" value="C:ATP-binding cassette (ABC) transporter complex"/>
    <property type="evidence" value="ECO:0007669"/>
    <property type="project" value="InterPro"/>
</dbReference>
<comment type="function">
    <text evidence="7">Part of the ABC transporter complex PotABCD involved in spermidine/putrescine import. Responsible for energy coupling to the transport system.</text>
</comment>
<accession>A0A238YRN1</accession>
<dbReference type="InterPro" id="IPR003593">
    <property type="entry name" value="AAA+_ATPase"/>
</dbReference>
<dbReference type="InterPro" id="IPR005893">
    <property type="entry name" value="PotA-like"/>
</dbReference>
<keyword evidence="4 7" id="KW-0067">ATP-binding</keyword>
<dbReference type="InterPro" id="IPR008995">
    <property type="entry name" value="Mo/tungstate-bd_C_term_dom"/>
</dbReference>
<name>A0A238YRN1_9RHOB</name>
<keyword evidence="10" id="KW-1185">Reference proteome</keyword>
<dbReference type="CDD" id="cd03300">
    <property type="entry name" value="ABC_PotA_N"/>
    <property type="match status" value="1"/>
</dbReference>
<keyword evidence="3 7" id="KW-0547">Nucleotide-binding</keyword>
<feature type="domain" description="ABC transporter" evidence="8">
    <location>
        <begin position="2"/>
        <end position="236"/>
    </location>
</feature>
<evidence type="ECO:0000256" key="3">
    <source>
        <dbReference type="ARBA" id="ARBA00022741"/>
    </source>
</evidence>
<sequence length="358" mass="39214">MIEIDNVSKLFGAGDSAFRALDRVSVNIRENEFFTLLGPSGCGKTTLLRMIAGFEGPTSGQILLDGQDLSDKPPYRRPVNTVFQSYALFPHMSVAENVGFGLNMLGRSKSEVAATVTEMLKLVRMTDLADRKTSEISGGQQQRVALARALAPRPKVLLLDEPLSALDFKLRKEMQLELKRLQSDTGITFVFVTHDQEEALTMSDRIAVMSAGRIRQIGGPREIYDQPADRFVADFIGDTNFLPAEMIARTGDSAQLRLAQGVEVTARAGQIDKTSGTVTLAIRPEHARLVAPDAGQLTGVLDEIVYFGTDTHYHILLDGFGTRFVLRLQNTPDEMRMMQQGDRVGVALAASAGQVLKD</sequence>
<evidence type="ECO:0000256" key="6">
    <source>
        <dbReference type="ARBA" id="ARBA00023136"/>
    </source>
</evidence>
<keyword evidence="6 7" id="KW-0472">Membrane</keyword>
<comment type="similarity">
    <text evidence="7">Belongs to the ABC transporter superfamily. Spermidine/putrescine importer (TC 3.A.1.11.1) family.</text>
</comment>
<dbReference type="OrthoDB" id="9802264at2"/>
<keyword evidence="1 7" id="KW-0813">Transport</keyword>
<dbReference type="InterPro" id="IPR013611">
    <property type="entry name" value="Transp-assoc_OB_typ2"/>
</dbReference>
<dbReference type="Pfam" id="PF00005">
    <property type="entry name" value="ABC_tran"/>
    <property type="match status" value="1"/>
</dbReference>
<evidence type="ECO:0000313" key="10">
    <source>
        <dbReference type="Proteomes" id="UP000198417"/>
    </source>
</evidence>
<dbReference type="EC" id="7.6.2.11" evidence="7"/>
<dbReference type="SUPFAM" id="SSF50331">
    <property type="entry name" value="MOP-like"/>
    <property type="match status" value="1"/>
</dbReference>
<dbReference type="NCBIfam" id="TIGR01187">
    <property type="entry name" value="potA"/>
    <property type="match status" value="1"/>
</dbReference>
<dbReference type="EMBL" id="FZNN01000019">
    <property type="protein sequence ID" value="SNR73263.1"/>
    <property type="molecule type" value="Genomic_DNA"/>
</dbReference>
<dbReference type="PANTHER" id="PTHR42781:SF4">
    <property type="entry name" value="SPERMIDINE_PUTRESCINE IMPORT ATP-BINDING PROTEIN POTA"/>
    <property type="match status" value="1"/>
</dbReference>
<evidence type="ECO:0000256" key="7">
    <source>
        <dbReference type="RuleBase" id="RU364083"/>
    </source>
</evidence>
<dbReference type="Gene3D" id="2.40.50.100">
    <property type="match status" value="1"/>
</dbReference>
<comment type="catalytic activity">
    <reaction evidence="7">
        <text>ATP + H2O + polyamine-[polyamine-binding protein]Side 1 = ADP + phosphate + polyamineSide 2 + [polyamine-binding protein]Side 1.</text>
        <dbReference type="EC" id="7.6.2.11"/>
    </reaction>
</comment>
<dbReference type="RefSeq" id="WP_089272796.1">
    <property type="nucleotide sequence ID" value="NZ_FZNN01000019.1"/>
</dbReference>
<gene>
    <name evidence="7" type="primary">potA</name>
    <name evidence="9" type="ORF">SAMN06265370_11934</name>
</gene>
<evidence type="ECO:0000256" key="2">
    <source>
        <dbReference type="ARBA" id="ARBA00022475"/>
    </source>
</evidence>
<evidence type="ECO:0000256" key="4">
    <source>
        <dbReference type="ARBA" id="ARBA00022840"/>
    </source>
</evidence>
<dbReference type="PROSITE" id="PS50893">
    <property type="entry name" value="ABC_TRANSPORTER_2"/>
    <property type="match status" value="1"/>
</dbReference>
<dbReference type="GO" id="GO:0016887">
    <property type="term" value="F:ATP hydrolysis activity"/>
    <property type="evidence" value="ECO:0007669"/>
    <property type="project" value="InterPro"/>
</dbReference>
<dbReference type="AlphaFoldDB" id="A0A238YRN1"/>
<dbReference type="InterPro" id="IPR003439">
    <property type="entry name" value="ABC_transporter-like_ATP-bd"/>
</dbReference>
<dbReference type="Pfam" id="PF08402">
    <property type="entry name" value="TOBE_2"/>
    <property type="match status" value="1"/>
</dbReference>
<evidence type="ECO:0000256" key="1">
    <source>
        <dbReference type="ARBA" id="ARBA00022448"/>
    </source>
</evidence>
<dbReference type="InterPro" id="IPR050093">
    <property type="entry name" value="ABC_SmlMolc_Importer"/>
</dbReference>
<proteinExistence type="inferred from homology"/>
<dbReference type="Gene3D" id="3.40.50.300">
    <property type="entry name" value="P-loop containing nucleotide triphosphate hydrolases"/>
    <property type="match status" value="1"/>
</dbReference>
<organism evidence="9 10">
    <name type="scientific">Puniceibacterium sediminis</name>
    <dbReference type="NCBI Taxonomy" id="1608407"/>
    <lineage>
        <taxon>Bacteria</taxon>
        <taxon>Pseudomonadati</taxon>
        <taxon>Pseudomonadota</taxon>
        <taxon>Alphaproteobacteria</taxon>
        <taxon>Rhodobacterales</taxon>
        <taxon>Paracoccaceae</taxon>
        <taxon>Puniceibacterium</taxon>
    </lineage>
</organism>